<keyword evidence="3" id="KW-1185">Reference proteome</keyword>
<evidence type="ECO:0000256" key="1">
    <source>
        <dbReference type="SAM" id="MobiDB-lite"/>
    </source>
</evidence>
<evidence type="ECO:0000313" key="2">
    <source>
        <dbReference type="EMBL" id="KAF2689086.1"/>
    </source>
</evidence>
<feature type="region of interest" description="Disordered" evidence="1">
    <location>
        <begin position="188"/>
        <end position="262"/>
    </location>
</feature>
<sequence length="262" mass="28923">MTHKPKNPKKKSTKTQASKSPASAPSSPELCFIIILRGESIAHSSQCLLQHSAHPYRRVPSHSKPVDSFKSRIGHRWAPGATTTVLILNVSRSEGTKRRDPDKRGIQATMRQTPAWWRDIGGVRDAVAADAVQVVELATKDNKSIEGMIRNVWGRLDGLQGWEGLGDIPGNGVRKGGVKDVRVGGTWRGEELDDAQCEEEEDVAQSEEEVDNTQSEEEADYVQNEEEADYVQNEEESDEATQSEDDGPGKEEEESAESMDIN</sequence>
<feature type="compositionally biased region" description="Low complexity" evidence="1">
    <location>
        <begin position="14"/>
        <end position="26"/>
    </location>
</feature>
<feature type="compositionally biased region" description="Acidic residues" evidence="1">
    <location>
        <begin position="191"/>
        <end position="262"/>
    </location>
</feature>
<evidence type="ECO:0000313" key="3">
    <source>
        <dbReference type="Proteomes" id="UP000799291"/>
    </source>
</evidence>
<name>A0A6G1JF37_9PLEO</name>
<reference evidence="2" key="1">
    <citation type="journal article" date="2020" name="Stud. Mycol.">
        <title>101 Dothideomycetes genomes: a test case for predicting lifestyles and emergence of pathogens.</title>
        <authorList>
            <person name="Haridas S."/>
            <person name="Albert R."/>
            <person name="Binder M."/>
            <person name="Bloem J."/>
            <person name="Labutti K."/>
            <person name="Salamov A."/>
            <person name="Andreopoulos B."/>
            <person name="Baker S."/>
            <person name="Barry K."/>
            <person name="Bills G."/>
            <person name="Bluhm B."/>
            <person name="Cannon C."/>
            <person name="Castanera R."/>
            <person name="Culley D."/>
            <person name="Daum C."/>
            <person name="Ezra D."/>
            <person name="Gonzalez J."/>
            <person name="Henrissat B."/>
            <person name="Kuo A."/>
            <person name="Liang C."/>
            <person name="Lipzen A."/>
            <person name="Lutzoni F."/>
            <person name="Magnuson J."/>
            <person name="Mondo S."/>
            <person name="Nolan M."/>
            <person name="Ohm R."/>
            <person name="Pangilinan J."/>
            <person name="Park H.-J."/>
            <person name="Ramirez L."/>
            <person name="Alfaro M."/>
            <person name="Sun H."/>
            <person name="Tritt A."/>
            <person name="Yoshinaga Y."/>
            <person name="Zwiers L.-H."/>
            <person name="Turgeon B."/>
            <person name="Goodwin S."/>
            <person name="Spatafora J."/>
            <person name="Crous P."/>
            <person name="Grigoriev I."/>
        </authorList>
    </citation>
    <scope>NUCLEOTIDE SEQUENCE</scope>
    <source>
        <strain evidence="2">CBS 122367</strain>
    </source>
</reference>
<accession>A0A6G1JF37</accession>
<dbReference type="AlphaFoldDB" id="A0A6G1JF37"/>
<feature type="region of interest" description="Disordered" evidence="1">
    <location>
        <begin position="1"/>
        <end position="26"/>
    </location>
</feature>
<organism evidence="2 3">
    <name type="scientific">Lentithecium fluviatile CBS 122367</name>
    <dbReference type="NCBI Taxonomy" id="1168545"/>
    <lineage>
        <taxon>Eukaryota</taxon>
        <taxon>Fungi</taxon>
        <taxon>Dikarya</taxon>
        <taxon>Ascomycota</taxon>
        <taxon>Pezizomycotina</taxon>
        <taxon>Dothideomycetes</taxon>
        <taxon>Pleosporomycetidae</taxon>
        <taxon>Pleosporales</taxon>
        <taxon>Massarineae</taxon>
        <taxon>Lentitheciaceae</taxon>
        <taxon>Lentithecium</taxon>
    </lineage>
</organism>
<protein>
    <submittedName>
        <fullName evidence="2">Uncharacterized protein</fullName>
    </submittedName>
</protein>
<dbReference type="Proteomes" id="UP000799291">
    <property type="component" value="Unassembled WGS sequence"/>
</dbReference>
<gene>
    <name evidence="2" type="ORF">K458DRAFT_461932</name>
</gene>
<dbReference type="EMBL" id="MU005572">
    <property type="protein sequence ID" value="KAF2689086.1"/>
    <property type="molecule type" value="Genomic_DNA"/>
</dbReference>
<feature type="compositionally biased region" description="Basic residues" evidence="1">
    <location>
        <begin position="1"/>
        <end position="13"/>
    </location>
</feature>
<proteinExistence type="predicted"/>